<evidence type="ECO:0000256" key="9">
    <source>
        <dbReference type="ARBA" id="ARBA00022840"/>
    </source>
</evidence>
<dbReference type="InterPro" id="IPR027925">
    <property type="entry name" value="MCM_N"/>
</dbReference>
<keyword evidence="12 16" id="KW-0131">Cell cycle</keyword>
<evidence type="ECO:0000259" key="17">
    <source>
        <dbReference type="PROSITE" id="PS50051"/>
    </source>
</evidence>
<dbReference type="SUPFAM" id="SSF52540">
    <property type="entry name" value="P-loop containing nucleoside triphosphate hydrolases"/>
    <property type="match status" value="1"/>
</dbReference>
<dbReference type="FunFam" id="2.20.28.10:FF:000005">
    <property type="entry name" value="DNA helicase"/>
    <property type="match status" value="1"/>
</dbReference>
<dbReference type="Gene3D" id="3.40.50.300">
    <property type="entry name" value="P-loop containing nucleotide triphosphate hydrolases"/>
    <property type="match status" value="1"/>
</dbReference>
<dbReference type="PRINTS" id="PR01661">
    <property type="entry name" value="MCMPROTEIN5"/>
</dbReference>
<comment type="subunit">
    <text evidence="14">Component of the MCM2-7 complex. The complex forms a toroidal hexameric ring with the proposed subunit order MCM2-MCM6-MCM4-MCM7-MCM3-MCM5 (By simililarity).</text>
</comment>
<evidence type="ECO:0000256" key="12">
    <source>
        <dbReference type="ARBA" id="ARBA00023306"/>
    </source>
</evidence>
<dbReference type="InterPro" id="IPR031327">
    <property type="entry name" value="MCM"/>
</dbReference>
<evidence type="ECO:0000256" key="8">
    <source>
        <dbReference type="ARBA" id="ARBA00022806"/>
    </source>
</evidence>
<protein>
    <recommendedName>
        <fullName evidence="16">DNA replication licensing factor MCM5</fullName>
        <ecNumber evidence="16">3.6.4.12</ecNumber>
    </recommendedName>
</protein>
<keyword evidence="8 16" id="KW-0347">Helicase</keyword>
<keyword evidence="9 15" id="KW-0067">ATP-binding</keyword>
<evidence type="ECO:0000256" key="5">
    <source>
        <dbReference type="ARBA" id="ARBA00022705"/>
    </source>
</evidence>
<dbReference type="SMART" id="SM00350">
    <property type="entry name" value="MCM"/>
    <property type="match status" value="1"/>
</dbReference>
<dbReference type="PROSITE" id="PS50051">
    <property type="entry name" value="MCM_2"/>
    <property type="match status" value="1"/>
</dbReference>
<keyword evidence="18" id="KW-1185">Reference proteome</keyword>
<dbReference type="InterPro" id="IPR018525">
    <property type="entry name" value="MCM_CS"/>
</dbReference>
<keyword evidence="10 15" id="KW-0238">DNA-binding</keyword>
<dbReference type="SUPFAM" id="SSF50249">
    <property type="entry name" value="Nucleic acid-binding proteins"/>
    <property type="match status" value="1"/>
</dbReference>
<dbReference type="GO" id="GO:0006270">
    <property type="term" value="P:DNA replication initiation"/>
    <property type="evidence" value="ECO:0007669"/>
    <property type="project" value="UniProtKB-UniRule"/>
</dbReference>
<dbReference type="InterPro" id="IPR008048">
    <property type="entry name" value="MCM5"/>
</dbReference>
<dbReference type="WBParaSite" id="sdigi.contig200.g6027.t1">
    <property type="protein sequence ID" value="sdigi.contig200.g6027.t1"/>
    <property type="gene ID" value="sdigi.contig200.g6027"/>
</dbReference>
<dbReference type="PROSITE" id="PS00847">
    <property type="entry name" value="MCM_1"/>
    <property type="match status" value="1"/>
</dbReference>
<evidence type="ECO:0000313" key="19">
    <source>
        <dbReference type="WBParaSite" id="sdigi.contig200.g6027.t1"/>
    </source>
</evidence>
<evidence type="ECO:0000256" key="1">
    <source>
        <dbReference type="ARBA" id="ARBA00004123"/>
    </source>
</evidence>
<evidence type="ECO:0000256" key="13">
    <source>
        <dbReference type="ARBA" id="ARBA00048432"/>
    </source>
</evidence>
<dbReference type="GO" id="GO:0005829">
    <property type="term" value="C:cytosol"/>
    <property type="evidence" value="ECO:0007669"/>
    <property type="project" value="UniProtKB-SubCell"/>
</dbReference>
<dbReference type="PANTHER" id="PTHR11630">
    <property type="entry name" value="DNA REPLICATION LICENSING FACTOR MCM FAMILY MEMBER"/>
    <property type="match status" value="1"/>
</dbReference>
<dbReference type="PANTHER" id="PTHR11630:SF42">
    <property type="entry name" value="DNA REPLICATION LICENSING FACTOR MCM5"/>
    <property type="match status" value="1"/>
</dbReference>
<dbReference type="Pfam" id="PF17855">
    <property type="entry name" value="MCM_lid"/>
    <property type="match status" value="1"/>
</dbReference>
<dbReference type="FunFam" id="3.40.50.300:FF:000929">
    <property type="entry name" value="DNA helicase"/>
    <property type="match status" value="1"/>
</dbReference>
<evidence type="ECO:0000256" key="6">
    <source>
        <dbReference type="ARBA" id="ARBA00022741"/>
    </source>
</evidence>
<evidence type="ECO:0000256" key="16">
    <source>
        <dbReference type="RuleBase" id="RU368063"/>
    </source>
</evidence>
<dbReference type="GO" id="GO:0043138">
    <property type="term" value="F:3'-5' DNA helicase activity"/>
    <property type="evidence" value="ECO:0007669"/>
    <property type="project" value="TreeGrafter"/>
</dbReference>
<proteinExistence type="inferred from homology"/>
<dbReference type="InterPro" id="IPR033762">
    <property type="entry name" value="MCM_OB"/>
</dbReference>
<dbReference type="EC" id="3.6.4.12" evidence="16"/>
<evidence type="ECO:0000256" key="2">
    <source>
        <dbReference type="ARBA" id="ARBA00004514"/>
    </source>
</evidence>
<dbReference type="FunFam" id="3.30.1640.10:FF:000006">
    <property type="entry name" value="DNA helicase"/>
    <property type="match status" value="1"/>
</dbReference>
<keyword evidence="7 16" id="KW-0378">Hydrolase</keyword>
<dbReference type="InterPro" id="IPR001208">
    <property type="entry name" value="MCM_dom"/>
</dbReference>
<reference evidence="19" key="1">
    <citation type="submission" date="2022-11" db="UniProtKB">
        <authorList>
            <consortium name="WormBaseParasite"/>
        </authorList>
    </citation>
    <scope>IDENTIFICATION</scope>
</reference>
<dbReference type="GO" id="GO:0000727">
    <property type="term" value="P:double-strand break repair via break-induced replication"/>
    <property type="evidence" value="ECO:0007669"/>
    <property type="project" value="TreeGrafter"/>
</dbReference>
<dbReference type="AlphaFoldDB" id="A0A915PJE3"/>
<keyword evidence="4" id="KW-0963">Cytoplasm</keyword>
<name>A0A915PJE3_9BILA</name>
<dbReference type="Gene3D" id="2.20.28.10">
    <property type="match status" value="1"/>
</dbReference>
<dbReference type="InterPro" id="IPR041562">
    <property type="entry name" value="MCM_lid"/>
</dbReference>
<comment type="catalytic activity">
    <reaction evidence="13">
        <text>ATP + H2O = ADP + phosphate + H(+)</text>
        <dbReference type="Rhea" id="RHEA:13065"/>
        <dbReference type="ChEBI" id="CHEBI:15377"/>
        <dbReference type="ChEBI" id="CHEBI:15378"/>
        <dbReference type="ChEBI" id="CHEBI:30616"/>
        <dbReference type="ChEBI" id="CHEBI:43474"/>
        <dbReference type="ChEBI" id="CHEBI:456216"/>
        <dbReference type="EC" id="3.6.4.12"/>
    </reaction>
    <physiologicalReaction direction="left-to-right" evidence="13">
        <dbReference type="Rhea" id="RHEA:13066"/>
    </physiologicalReaction>
</comment>
<evidence type="ECO:0000256" key="14">
    <source>
        <dbReference type="ARBA" id="ARBA00064789"/>
    </source>
</evidence>
<feature type="domain" description="MCM C-terminal AAA(+) ATPase" evidence="17">
    <location>
        <begin position="339"/>
        <end position="552"/>
    </location>
</feature>
<comment type="subcellular location">
    <subcellularLocation>
        <location evidence="2">Cytoplasm</location>
        <location evidence="2">Cytosol</location>
    </subcellularLocation>
    <subcellularLocation>
        <location evidence="1 16">Nucleus</location>
    </subcellularLocation>
</comment>
<dbReference type="GO" id="GO:0003688">
    <property type="term" value="F:DNA replication origin binding"/>
    <property type="evidence" value="ECO:0007669"/>
    <property type="project" value="UniProtKB-UniRule"/>
</dbReference>
<evidence type="ECO:0000256" key="10">
    <source>
        <dbReference type="ARBA" id="ARBA00023125"/>
    </source>
</evidence>
<evidence type="ECO:0000256" key="4">
    <source>
        <dbReference type="ARBA" id="ARBA00022490"/>
    </source>
</evidence>
<keyword evidence="6 15" id="KW-0547">Nucleotide-binding</keyword>
<dbReference type="Pfam" id="PF17207">
    <property type="entry name" value="MCM_OB"/>
    <property type="match status" value="1"/>
</dbReference>
<dbReference type="InterPro" id="IPR054125">
    <property type="entry name" value="MCM5_C"/>
</dbReference>
<dbReference type="GO" id="GO:0005524">
    <property type="term" value="F:ATP binding"/>
    <property type="evidence" value="ECO:0007669"/>
    <property type="project" value="UniProtKB-UniRule"/>
</dbReference>
<evidence type="ECO:0000313" key="18">
    <source>
        <dbReference type="Proteomes" id="UP000887581"/>
    </source>
</evidence>
<sequence>MTSFDNPGLFYQKLDFCDLQERFFAADEDVQDGGRELIAEHKETVESFRNFIREYNVGGFGLVYRDQLKRNCSLGKHHVEISMDDLKGFSETLANKLHQYPTRLLSALEEAAKLTADEVMQGVEDVSEIHDIQVTLRTDELATSIRQLKSAQVSRLVKISGIIVAASQVRAKATRISIQCRTCRHTVTNLDLKPGLDGFTLPRTCGANQTAQLQRCPVDPYHIIPDKCHCIDFQTLKLQENPEDVPHGEMPRHMQLYCDRHLTDRVAPGNRVMIVGIYSIKRMFQKQKTTDRTLSGIRAPYIRVLGIHVQTSGPGRVEQRQFTIAEEKIFKDLAKKVNIYDLISQSIAPSIYGAEDIKKSIACLLFGGSRKRLPDGLTRRGDINILLLGDPGTAKSQLLKFVEKVAPIAVYTSGKGSSAAGLTASVNRDPQSVLFISVAPRSFIMEGGAMVLADGGIVCIDEFDKMREDDRVAIHEAMEQQTISIAKAGITTTLNSRCSVLAAANSVYGRWDDSKGDENIDFMPTILSRFDMIYIVKDTHDVTRDTTLAKHVISVHVNASSSRPQEIAVEGELSLELLKKYIAYCRVTCAPRLSASAGQKLIHNYVRLRNPAVSTEHKQTPIRSVIPITVRQLEAVIRISESLAKMELLPFATERHVDEALRLFRVSTIEAAASGNLIGIEGFTSAEDQESFSRIEHQLKKRFALGTHVSEYLIVQDFVRQNYPELLIKKVIQSCIRRGELQYRMQRKMLYRIK</sequence>
<dbReference type="Pfam" id="PF00493">
    <property type="entry name" value="MCM"/>
    <property type="match status" value="1"/>
</dbReference>
<dbReference type="Gene3D" id="2.40.50.140">
    <property type="entry name" value="Nucleic acid-binding proteins"/>
    <property type="match status" value="1"/>
</dbReference>
<organism evidence="18 19">
    <name type="scientific">Setaria digitata</name>
    <dbReference type="NCBI Taxonomy" id="48799"/>
    <lineage>
        <taxon>Eukaryota</taxon>
        <taxon>Metazoa</taxon>
        <taxon>Ecdysozoa</taxon>
        <taxon>Nematoda</taxon>
        <taxon>Chromadorea</taxon>
        <taxon>Rhabditida</taxon>
        <taxon>Spirurina</taxon>
        <taxon>Spiruromorpha</taxon>
        <taxon>Filarioidea</taxon>
        <taxon>Setariidae</taxon>
        <taxon>Setaria</taxon>
    </lineage>
</organism>
<dbReference type="PRINTS" id="PR01657">
    <property type="entry name" value="MCMFAMILY"/>
</dbReference>
<dbReference type="InterPro" id="IPR012340">
    <property type="entry name" value="NA-bd_OB-fold"/>
</dbReference>
<dbReference type="Proteomes" id="UP000887581">
    <property type="component" value="Unplaced"/>
</dbReference>
<evidence type="ECO:0000256" key="15">
    <source>
        <dbReference type="RuleBase" id="RU004070"/>
    </source>
</evidence>
<comment type="similarity">
    <text evidence="3 15">Belongs to the MCM family.</text>
</comment>
<dbReference type="GO" id="GO:0016787">
    <property type="term" value="F:hydrolase activity"/>
    <property type="evidence" value="ECO:0007669"/>
    <property type="project" value="UniProtKB-KW"/>
</dbReference>
<dbReference type="GO" id="GO:0003697">
    <property type="term" value="F:single-stranded DNA binding"/>
    <property type="evidence" value="ECO:0007669"/>
    <property type="project" value="TreeGrafter"/>
</dbReference>
<dbReference type="InterPro" id="IPR027417">
    <property type="entry name" value="P-loop_NTPase"/>
</dbReference>
<evidence type="ECO:0000256" key="7">
    <source>
        <dbReference type="ARBA" id="ARBA00022801"/>
    </source>
</evidence>
<dbReference type="GO" id="GO:0017116">
    <property type="term" value="F:single-stranded DNA helicase activity"/>
    <property type="evidence" value="ECO:0007669"/>
    <property type="project" value="TreeGrafter"/>
</dbReference>
<dbReference type="GO" id="GO:0042555">
    <property type="term" value="C:MCM complex"/>
    <property type="evidence" value="ECO:0007669"/>
    <property type="project" value="UniProtKB-UniRule"/>
</dbReference>
<dbReference type="Gene3D" id="3.30.1640.10">
    <property type="entry name" value="mini-chromosome maintenance (MCM) complex, chain A, domain 1"/>
    <property type="match status" value="1"/>
</dbReference>
<dbReference type="Pfam" id="PF14551">
    <property type="entry name" value="MCM_N"/>
    <property type="match status" value="1"/>
</dbReference>
<evidence type="ECO:0000256" key="11">
    <source>
        <dbReference type="ARBA" id="ARBA00023242"/>
    </source>
</evidence>
<dbReference type="CDD" id="cd17756">
    <property type="entry name" value="MCM5"/>
    <property type="match status" value="1"/>
</dbReference>
<evidence type="ECO:0000256" key="3">
    <source>
        <dbReference type="ARBA" id="ARBA00008010"/>
    </source>
</evidence>
<accession>A0A915PJE3</accession>
<keyword evidence="11 16" id="KW-0539">Nucleus</keyword>
<keyword evidence="5 16" id="KW-0235">DNA replication</keyword>
<dbReference type="GO" id="GO:0005634">
    <property type="term" value="C:nucleus"/>
    <property type="evidence" value="ECO:0007669"/>
    <property type="project" value="UniProtKB-SubCell"/>
</dbReference>
<comment type="function">
    <text evidence="16">Acts as component of the MCM2-7 complex (MCM complex) which is the replicative helicase essential for 'once per cell cycle' DNA replication initiation and elongation in eukaryotic cells. The active ATPase sites in the MCM2-7 ring are formed through the interaction surfaces of two neighboring subunits such that a critical structure of a conserved arginine finger motif is provided in trans relative to the ATP-binding site of the Walker A box of the adjacent subunit. The six ATPase active sites, however, are likely to contribute differentially to the complex helicase activity.</text>
</comment>
<dbReference type="Pfam" id="PF21933">
    <property type="entry name" value="MCM5_C"/>
    <property type="match status" value="1"/>
</dbReference>